<dbReference type="PANTHER" id="PTHR38600">
    <property type="entry name" value="TRANSCRIPTIONAL REGULATORY PROTEIN"/>
    <property type="match status" value="1"/>
</dbReference>
<dbReference type="Pfam" id="PF12840">
    <property type="entry name" value="HTH_20"/>
    <property type="match status" value="1"/>
</dbReference>
<organism evidence="2 3">
    <name type="scientific">Candidatus Terraquivivens tikiterensis</name>
    <dbReference type="NCBI Taxonomy" id="1980982"/>
    <lineage>
        <taxon>Archaea</taxon>
        <taxon>Nitrososphaerota</taxon>
        <taxon>Candidatus Wolframiiraptoraceae</taxon>
        <taxon>Candidatus Terraquivivens</taxon>
    </lineage>
</organism>
<dbReference type="PANTHER" id="PTHR38600:SF1">
    <property type="entry name" value="TRANSCRIPTIONAL REGULATORY PROTEIN"/>
    <property type="match status" value="1"/>
</dbReference>
<dbReference type="InterPro" id="IPR036388">
    <property type="entry name" value="WH-like_DNA-bd_sf"/>
</dbReference>
<dbReference type="AlphaFoldDB" id="A0A2R7Y0L5"/>
<dbReference type="Gene3D" id="1.10.10.10">
    <property type="entry name" value="Winged helix-like DNA-binding domain superfamily/Winged helix DNA-binding domain"/>
    <property type="match status" value="1"/>
</dbReference>
<dbReference type="PROSITE" id="PS50987">
    <property type="entry name" value="HTH_ARSR_2"/>
    <property type="match status" value="1"/>
</dbReference>
<dbReference type="GO" id="GO:0003700">
    <property type="term" value="F:DNA-binding transcription factor activity"/>
    <property type="evidence" value="ECO:0007669"/>
    <property type="project" value="InterPro"/>
</dbReference>
<dbReference type="Proteomes" id="UP000244066">
    <property type="component" value="Unassembled WGS sequence"/>
</dbReference>
<proteinExistence type="predicted"/>
<protein>
    <recommendedName>
        <fullName evidence="1">HTH arsR-type domain-containing protein</fullName>
    </recommendedName>
</protein>
<comment type="caution">
    <text evidence="2">The sequence shown here is derived from an EMBL/GenBank/DDBJ whole genome shotgun (WGS) entry which is preliminary data.</text>
</comment>
<reference evidence="2 3" key="1">
    <citation type="submission" date="2017-04" db="EMBL/GenBank/DDBJ databases">
        <title>Draft Aigarchaeota genome from a New Zealand hot spring.</title>
        <authorList>
            <person name="Reysenbach A.-L."/>
            <person name="Donaho J.A."/>
            <person name="Gerhart J."/>
            <person name="Kelley J.F."/>
            <person name="Kouba K."/>
            <person name="Podar M."/>
            <person name="Stott M."/>
        </authorList>
    </citation>
    <scope>NUCLEOTIDE SEQUENCE [LARGE SCALE GENOMIC DNA]</scope>
    <source>
        <strain evidence="2">NZ13_MG1</strain>
    </source>
</reference>
<dbReference type="EMBL" id="NDWU01000028">
    <property type="protein sequence ID" value="PUA31071.1"/>
    <property type="molecule type" value="Genomic_DNA"/>
</dbReference>
<evidence type="ECO:0000313" key="2">
    <source>
        <dbReference type="EMBL" id="PUA31071.1"/>
    </source>
</evidence>
<gene>
    <name evidence="2" type="ORF">B9J98_07900</name>
</gene>
<evidence type="ECO:0000313" key="3">
    <source>
        <dbReference type="Proteomes" id="UP000244066"/>
    </source>
</evidence>
<dbReference type="InterPro" id="IPR001845">
    <property type="entry name" value="HTH_ArsR_DNA-bd_dom"/>
</dbReference>
<accession>A0A2R7Y0L5</accession>
<evidence type="ECO:0000259" key="1">
    <source>
        <dbReference type="PROSITE" id="PS50987"/>
    </source>
</evidence>
<dbReference type="SUPFAM" id="SSF46785">
    <property type="entry name" value="Winged helix' DNA-binding domain"/>
    <property type="match status" value="1"/>
</dbReference>
<dbReference type="SMART" id="SM00418">
    <property type="entry name" value="HTH_ARSR"/>
    <property type="match status" value="1"/>
</dbReference>
<dbReference type="CDD" id="cd00090">
    <property type="entry name" value="HTH_ARSR"/>
    <property type="match status" value="1"/>
</dbReference>
<dbReference type="InterPro" id="IPR011991">
    <property type="entry name" value="ArsR-like_HTH"/>
</dbReference>
<feature type="domain" description="HTH arsR-type" evidence="1">
    <location>
        <begin position="5"/>
        <end position="102"/>
    </location>
</feature>
<name>A0A2R7Y0L5_9ARCH</name>
<dbReference type="InterPro" id="IPR036390">
    <property type="entry name" value="WH_DNA-bd_sf"/>
</dbReference>
<sequence length="104" mass="11811">MSSLFTEEQLERVSKLFGALGNKTRLRMLLMVAESKRPLHIKAIAKGLRMDYAAVYRHVKVLEGAGIVEVYEVGRSRVLSLKNQGWLIELLSKTIETIRVNELV</sequence>